<reference evidence="1" key="2">
    <citation type="submission" date="2011-02" db="EMBL/GenBank/DDBJ databases">
        <authorList>
            <person name="MacLean D."/>
        </authorList>
    </citation>
    <scope>NUCLEOTIDE SEQUENCE</scope>
</reference>
<protein>
    <submittedName>
        <fullName evidence="1">AlNc14C218G9048 protein</fullName>
    </submittedName>
</protein>
<reference evidence="1" key="1">
    <citation type="journal article" date="2011" name="PLoS Biol.">
        <title>Gene gain and loss during evolution of obligate parasitism in the white rust pathogen of Arabidopsis thaliana.</title>
        <authorList>
            <person name="Kemen E."/>
            <person name="Gardiner A."/>
            <person name="Schultz-Larsen T."/>
            <person name="Kemen A.C."/>
            <person name="Balmuth A.L."/>
            <person name="Robert-Seilaniantz A."/>
            <person name="Bailey K."/>
            <person name="Holub E."/>
            <person name="Studholme D.J."/>
            <person name="Maclean D."/>
            <person name="Jones J.D."/>
        </authorList>
    </citation>
    <scope>NUCLEOTIDE SEQUENCE</scope>
</reference>
<name>F0WRQ2_9STRA</name>
<dbReference type="EMBL" id="FR824263">
    <property type="protein sequence ID" value="CCA24017.1"/>
    <property type="molecule type" value="Genomic_DNA"/>
</dbReference>
<dbReference type="HOGENOM" id="CLU_1716605_0_0_1"/>
<dbReference type="AlphaFoldDB" id="F0WRQ2"/>
<proteinExistence type="predicted"/>
<sequence length="153" mass="17841">MSMKSFSLLSHCRRKATLQLTIEQLQSELRKMQSEVYIKPAKEVTEDRMIDDFYEQFQVHDTFVESSIGERDNDRSSVTDLFIDAHDPNGYEELHELRESTHIAIKAIAKYTVLFCHVSPSGNYVFIFKTHKVTLCSSHHAIFRPRPFRGIVF</sequence>
<organism evidence="1">
    <name type="scientific">Albugo laibachii Nc14</name>
    <dbReference type="NCBI Taxonomy" id="890382"/>
    <lineage>
        <taxon>Eukaryota</taxon>
        <taxon>Sar</taxon>
        <taxon>Stramenopiles</taxon>
        <taxon>Oomycota</taxon>
        <taxon>Peronosporomycetes</taxon>
        <taxon>Albuginales</taxon>
        <taxon>Albuginaceae</taxon>
        <taxon>Albugo</taxon>
    </lineage>
</organism>
<accession>F0WRQ2</accession>
<evidence type="ECO:0000313" key="1">
    <source>
        <dbReference type="EMBL" id="CCA24017.1"/>
    </source>
</evidence>
<gene>
    <name evidence="1" type="primary">AlNc14C218G9048</name>
    <name evidence="1" type="ORF">ALNC14_101610</name>
</gene>